<dbReference type="PROSITE" id="PS00531">
    <property type="entry name" value="RNASE_T2_2"/>
    <property type="match status" value="1"/>
</dbReference>
<evidence type="ECO:0000313" key="7">
    <source>
        <dbReference type="EMBL" id="KAI3424365.1"/>
    </source>
</evidence>
<dbReference type="GO" id="GO:0006401">
    <property type="term" value="P:RNA catabolic process"/>
    <property type="evidence" value="ECO:0007669"/>
    <property type="project" value="UniProtKB-ARBA"/>
</dbReference>
<feature type="active site" evidence="3">
    <location>
        <position position="116"/>
    </location>
</feature>
<dbReference type="PANTHER" id="PTHR11240">
    <property type="entry name" value="RIBONUCLEASE T2"/>
    <property type="match status" value="1"/>
</dbReference>
<dbReference type="EMBL" id="SIDB01000013">
    <property type="protein sequence ID" value="KAI3424365.1"/>
    <property type="molecule type" value="Genomic_DNA"/>
</dbReference>
<feature type="active site" evidence="3">
    <location>
        <position position="112"/>
    </location>
</feature>
<comment type="similarity">
    <text evidence="1 4">Belongs to the RNase T2 family.</text>
</comment>
<evidence type="ECO:0000256" key="3">
    <source>
        <dbReference type="PIRSR" id="PIRSR633697-1"/>
    </source>
</evidence>
<dbReference type="Pfam" id="PF00445">
    <property type="entry name" value="Ribonuclease_T2"/>
    <property type="match status" value="1"/>
</dbReference>
<dbReference type="GO" id="GO:0033897">
    <property type="term" value="F:ribonuclease T2 activity"/>
    <property type="evidence" value="ECO:0007669"/>
    <property type="project" value="InterPro"/>
</dbReference>
<gene>
    <name evidence="7" type="ORF">D9Q98_009918</name>
</gene>
<organism evidence="7 8">
    <name type="scientific">Chlorella vulgaris</name>
    <name type="common">Green alga</name>
    <dbReference type="NCBI Taxonomy" id="3077"/>
    <lineage>
        <taxon>Eukaryota</taxon>
        <taxon>Viridiplantae</taxon>
        <taxon>Chlorophyta</taxon>
        <taxon>core chlorophytes</taxon>
        <taxon>Trebouxiophyceae</taxon>
        <taxon>Chlorellales</taxon>
        <taxon>Chlorellaceae</taxon>
        <taxon>Chlorella clade</taxon>
        <taxon>Chlorella</taxon>
    </lineage>
</organism>
<keyword evidence="8" id="KW-1185">Reference proteome</keyword>
<dbReference type="GO" id="GO:0003723">
    <property type="term" value="F:RNA binding"/>
    <property type="evidence" value="ECO:0007669"/>
    <property type="project" value="InterPro"/>
</dbReference>
<evidence type="ECO:0000256" key="1">
    <source>
        <dbReference type="ARBA" id="ARBA00007469"/>
    </source>
</evidence>
<dbReference type="Proteomes" id="UP001055712">
    <property type="component" value="Unassembled WGS sequence"/>
</dbReference>
<evidence type="ECO:0000256" key="6">
    <source>
        <dbReference type="SAM" id="SignalP"/>
    </source>
</evidence>
<reference evidence="7" key="1">
    <citation type="journal article" date="2019" name="Plant J.">
        <title>Chlorella vulgaris genome assembly and annotation reveals the molecular basis for metabolic acclimation to high light conditions.</title>
        <authorList>
            <person name="Cecchin M."/>
            <person name="Marcolungo L."/>
            <person name="Rossato M."/>
            <person name="Girolomoni L."/>
            <person name="Cosentino E."/>
            <person name="Cuine S."/>
            <person name="Li-Beisson Y."/>
            <person name="Delledonne M."/>
            <person name="Ballottari M."/>
        </authorList>
    </citation>
    <scope>NUCLEOTIDE SEQUENCE</scope>
    <source>
        <strain evidence="7">211/11P</strain>
    </source>
</reference>
<proteinExistence type="inferred from homology"/>
<protein>
    <submittedName>
        <fullName evidence="7">Uncharacterized protein</fullName>
    </submittedName>
</protein>
<dbReference type="SUPFAM" id="SSF55895">
    <property type="entry name" value="Ribonuclease Rh-like"/>
    <property type="match status" value="1"/>
</dbReference>
<dbReference type="CDD" id="cd01061">
    <property type="entry name" value="RNase_T2_euk"/>
    <property type="match status" value="1"/>
</dbReference>
<feature type="active site" evidence="3">
    <location>
        <position position="60"/>
    </location>
</feature>
<evidence type="ECO:0000256" key="4">
    <source>
        <dbReference type="RuleBase" id="RU004328"/>
    </source>
</evidence>
<dbReference type="PROSITE" id="PS00530">
    <property type="entry name" value="RNASE_T2_1"/>
    <property type="match status" value="1"/>
</dbReference>
<evidence type="ECO:0000256" key="2">
    <source>
        <dbReference type="ARBA" id="ARBA00023157"/>
    </source>
</evidence>
<evidence type="ECO:0000256" key="5">
    <source>
        <dbReference type="SAM" id="MobiDB-lite"/>
    </source>
</evidence>
<feature type="chain" id="PRO_5039456105" evidence="6">
    <location>
        <begin position="25"/>
        <end position="289"/>
    </location>
</feature>
<accession>A0A9D4TFN0</accession>
<name>A0A9D4TFN0_CHLVU</name>
<sequence length="289" mass="30902">MRRCWLHLLAVSAVLATLLAQARSQSNLGFDYLVLSRQWGPTFCETTTCDQDTYNLFTIHGLWPNNDNGNHPAFCDDSDRFSRDLLTNQQLSQMSCEWRSFKGSNNGFWSYEWSKHGTCALALFPDENAYFGAGLALNQQYSINEALANNGVNPLTATGVSLQTQLLPVLEKEWGVTPQVTCYSGNVFEVRLCVSPDLQAIDCPSSGGSCSSRNELGLPSGGPTPPTCATYFADVGAAATSTNTNTPSPGGRARPPPPPPGSAAHTPAAVQRNAAVALLLAAAVMAVLL</sequence>
<dbReference type="InterPro" id="IPR018188">
    <property type="entry name" value="RNase_T2_His_AS_1"/>
</dbReference>
<reference evidence="7" key="2">
    <citation type="submission" date="2020-11" db="EMBL/GenBank/DDBJ databases">
        <authorList>
            <person name="Cecchin M."/>
            <person name="Marcolungo L."/>
            <person name="Rossato M."/>
            <person name="Girolomoni L."/>
            <person name="Cosentino E."/>
            <person name="Cuine S."/>
            <person name="Li-Beisson Y."/>
            <person name="Delledonne M."/>
            <person name="Ballottari M."/>
        </authorList>
    </citation>
    <scope>NUCLEOTIDE SEQUENCE</scope>
    <source>
        <strain evidence="7">211/11P</strain>
        <tissue evidence="7">Whole cell</tissue>
    </source>
</reference>
<dbReference type="AlphaFoldDB" id="A0A9D4TFN0"/>
<keyword evidence="2" id="KW-1015">Disulfide bond</keyword>
<dbReference type="InterPro" id="IPR033130">
    <property type="entry name" value="RNase_T2_His_AS_2"/>
</dbReference>
<keyword evidence="6" id="KW-0732">Signal</keyword>
<feature type="signal peptide" evidence="6">
    <location>
        <begin position="1"/>
        <end position="24"/>
    </location>
</feature>
<dbReference type="OrthoDB" id="435754at2759"/>
<comment type="caution">
    <text evidence="7">The sequence shown here is derived from an EMBL/GenBank/DDBJ whole genome shotgun (WGS) entry which is preliminary data.</text>
</comment>
<dbReference type="PANTHER" id="PTHR11240:SF22">
    <property type="entry name" value="RIBONUCLEASE T2"/>
    <property type="match status" value="1"/>
</dbReference>
<evidence type="ECO:0000313" key="8">
    <source>
        <dbReference type="Proteomes" id="UP001055712"/>
    </source>
</evidence>
<feature type="region of interest" description="Disordered" evidence="5">
    <location>
        <begin position="239"/>
        <end position="267"/>
    </location>
</feature>
<feature type="compositionally biased region" description="Low complexity" evidence="5">
    <location>
        <begin position="239"/>
        <end position="253"/>
    </location>
</feature>
<dbReference type="InterPro" id="IPR033697">
    <property type="entry name" value="Ribonuclease_T2_eukaryotic"/>
</dbReference>
<dbReference type="Gene3D" id="3.90.730.10">
    <property type="entry name" value="Ribonuclease T2-like"/>
    <property type="match status" value="1"/>
</dbReference>
<dbReference type="InterPro" id="IPR036430">
    <property type="entry name" value="RNase_T2-like_sf"/>
</dbReference>
<dbReference type="InterPro" id="IPR001568">
    <property type="entry name" value="RNase_T2-like"/>
</dbReference>